<reference evidence="3" key="2">
    <citation type="journal article" date="2016" name="Sci. Rep.">
        <title>Dictyocaulus viviparus genome, variome and transcriptome elucidate lungworm biology and support future intervention.</title>
        <authorList>
            <person name="McNulty S.N."/>
            <person name="Strube C."/>
            <person name="Rosa B.A."/>
            <person name="Martin J.C."/>
            <person name="Tyagi R."/>
            <person name="Choi Y.J."/>
            <person name="Wang Q."/>
            <person name="Hallsworth Pepin K."/>
            <person name="Zhang X."/>
            <person name="Ozersky P."/>
            <person name="Wilson R.K."/>
            <person name="Sternberg P.W."/>
            <person name="Gasser R.B."/>
            <person name="Mitreva M."/>
        </authorList>
    </citation>
    <scope>NUCLEOTIDE SEQUENCE [LARGE SCALE GENOMIC DNA]</scope>
    <source>
        <strain evidence="3">HannoverDv2000</strain>
    </source>
</reference>
<organism evidence="2 3">
    <name type="scientific">Dictyocaulus viviparus</name>
    <name type="common">Bovine lungworm</name>
    <dbReference type="NCBI Taxonomy" id="29172"/>
    <lineage>
        <taxon>Eukaryota</taxon>
        <taxon>Metazoa</taxon>
        <taxon>Ecdysozoa</taxon>
        <taxon>Nematoda</taxon>
        <taxon>Chromadorea</taxon>
        <taxon>Rhabditida</taxon>
        <taxon>Rhabditina</taxon>
        <taxon>Rhabditomorpha</taxon>
        <taxon>Strongyloidea</taxon>
        <taxon>Metastrongylidae</taxon>
        <taxon>Dictyocaulus</taxon>
    </lineage>
</organism>
<dbReference type="STRING" id="29172.A0A0D8XC59"/>
<evidence type="ECO:0008006" key="4">
    <source>
        <dbReference type="Google" id="ProtNLM"/>
    </source>
</evidence>
<sequence length="372" mass="41624">MKEFYDKHKGASGLWAAFVVRGSVNKFGVRSNATVLYRDTDLEEIKDAFDEVFAVELFSLQVIEATDLRMLLVVAQSQEHKSFGKVNRGPVYSRELAQMAEDLRCKVQKADSDVLLAMRNFLGENEAVQLNEKQVKKEEINTDGNKAITVKKNTVSKKRKSGDSNVLASNDSNFNTNCVKKEGIRFHDKSQTTCVSNNCPPLSFGTSKPCATNESFLNLSNNDIFDDEVDDHNGSGEPSQLHHESPIEKSDENVATEAISKSKPKEKLDSLVPECSGAEDVASNTEQVISVKKEVKNFEEVPVKKKKTERLVETYKDEDGFLVTKEVVKVVESDESSNTYRSKPLCSSQLNKVNVKIKLQTKFENSQVFFGR</sequence>
<dbReference type="Proteomes" id="UP000053766">
    <property type="component" value="Unassembled WGS sequence"/>
</dbReference>
<dbReference type="AlphaFoldDB" id="A0A0D8XC59"/>
<keyword evidence="3" id="KW-1185">Reference proteome</keyword>
<gene>
    <name evidence="2" type="ORF">DICVIV_14019</name>
</gene>
<protein>
    <recommendedName>
        <fullName evidence="4">DNA polymerase delta subunit 3</fullName>
    </recommendedName>
</protein>
<reference evidence="2 3" key="1">
    <citation type="submission" date="2013-11" db="EMBL/GenBank/DDBJ databases">
        <title>Draft genome of the bovine lungworm Dictyocaulus viviparus.</title>
        <authorList>
            <person name="Mitreva M."/>
        </authorList>
    </citation>
    <scope>NUCLEOTIDE SEQUENCE [LARGE SCALE GENOMIC DNA]</scope>
    <source>
        <strain evidence="2 3">HannoverDv2000</strain>
    </source>
</reference>
<dbReference type="EMBL" id="KN718150">
    <property type="protein sequence ID" value="KJH40066.1"/>
    <property type="molecule type" value="Genomic_DNA"/>
</dbReference>
<feature type="compositionally biased region" description="Basic and acidic residues" evidence="1">
    <location>
        <begin position="240"/>
        <end position="252"/>
    </location>
</feature>
<dbReference type="Gene3D" id="3.90.1030.20">
    <property type="entry name" value="DNA polymerase delta, p66 (Cdc27) subunit, wHTH domain"/>
    <property type="match status" value="1"/>
</dbReference>
<feature type="region of interest" description="Disordered" evidence="1">
    <location>
        <begin position="225"/>
        <end position="269"/>
    </location>
</feature>
<evidence type="ECO:0000256" key="1">
    <source>
        <dbReference type="SAM" id="MobiDB-lite"/>
    </source>
</evidence>
<dbReference type="OrthoDB" id="10555932at2759"/>
<evidence type="ECO:0000313" key="3">
    <source>
        <dbReference type="Proteomes" id="UP000053766"/>
    </source>
</evidence>
<accession>A0A0D8XC59</accession>
<name>A0A0D8XC59_DICVI</name>
<proteinExistence type="predicted"/>
<evidence type="ECO:0000313" key="2">
    <source>
        <dbReference type="EMBL" id="KJH40066.1"/>
    </source>
</evidence>
<dbReference type="InterPro" id="IPR041913">
    <property type="entry name" value="POLD3_sf"/>
</dbReference>